<evidence type="ECO:0000256" key="1">
    <source>
        <dbReference type="SAM" id="MobiDB-lite"/>
    </source>
</evidence>
<gene>
    <name evidence="2" type="ORF">ACE41H_15535</name>
</gene>
<protein>
    <submittedName>
        <fullName evidence="2">Uncharacterized protein</fullName>
    </submittedName>
</protein>
<name>A0ABV5AXQ9_9BACL</name>
<reference evidence="2 3" key="1">
    <citation type="submission" date="2024-09" db="EMBL/GenBank/DDBJ databases">
        <title>Paenibacillus zeirhizospherea sp. nov., isolated from surface of the maize (Zea mays) roots in a horticulture field, Hungary.</title>
        <authorList>
            <person name="Marton D."/>
            <person name="Farkas M."/>
            <person name="Bedics A."/>
            <person name="Toth E."/>
            <person name="Tancsics A."/>
            <person name="Boka K."/>
            <person name="Maroti G."/>
            <person name="Kriszt B."/>
            <person name="Cserhati M."/>
        </authorList>
    </citation>
    <scope>NUCLEOTIDE SEQUENCE [LARGE SCALE GENOMIC DNA]</scope>
    <source>
        <strain evidence="2 3">KCTC 33519</strain>
    </source>
</reference>
<comment type="caution">
    <text evidence="2">The sequence shown here is derived from an EMBL/GenBank/DDBJ whole genome shotgun (WGS) entry which is preliminary data.</text>
</comment>
<proteinExistence type="predicted"/>
<accession>A0ABV5AXQ9</accession>
<sequence length="188" mass="20049">MPAGLKCRWQQPAIRNGFVGCPRSFGTAAARTAATFSGTGYDTPQQSQFGIPGRGNDGRHTTRLASSSANAARLERTMDEDGYSVQWEWSAGRLEQSGPHDFTVKPERDADLFEFAAAFALNSPERESVEELIAASAGTLRRFWESGAADSFEGSTDPCAAEMIRRLEHGLVLVHSAAGPGAGVVTGV</sequence>
<feature type="compositionally biased region" description="Polar residues" evidence="1">
    <location>
        <begin position="40"/>
        <end position="49"/>
    </location>
</feature>
<evidence type="ECO:0000313" key="2">
    <source>
        <dbReference type="EMBL" id="MFB5268179.1"/>
    </source>
</evidence>
<dbReference type="EMBL" id="JBHHMI010000013">
    <property type="protein sequence ID" value="MFB5268179.1"/>
    <property type="molecule type" value="Genomic_DNA"/>
</dbReference>
<organism evidence="2 3">
    <name type="scientific">Paenibacillus enshidis</name>
    <dbReference type="NCBI Taxonomy" id="1458439"/>
    <lineage>
        <taxon>Bacteria</taxon>
        <taxon>Bacillati</taxon>
        <taxon>Bacillota</taxon>
        <taxon>Bacilli</taxon>
        <taxon>Bacillales</taxon>
        <taxon>Paenibacillaceae</taxon>
        <taxon>Paenibacillus</taxon>
    </lineage>
</organism>
<dbReference type="Proteomes" id="UP001580346">
    <property type="component" value="Unassembled WGS sequence"/>
</dbReference>
<dbReference type="RefSeq" id="WP_375356333.1">
    <property type="nucleotide sequence ID" value="NZ_JBHHMI010000013.1"/>
</dbReference>
<keyword evidence="3" id="KW-1185">Reference proteome</keyword>
<feature type="region of interest" description="Disordered" evidence="1">
    <location>
        <begin position="37"/>
        <end position="62"/>
    </location>
</feature>
<evidence type="ECO:0000313" key="3">
    <source>
        <dbReference type="Proteomes" id="UP001580346"/>
    </source>
</evidence>